<feature type="region of interest" description="Disordered" evidence="1">
    <location>
        <begin position="20"/>
        <end position="39"/>
    </location>
</feature>
<gene>
    <name evidence="2" type="ORF">MHIB_23850</name>
</gene>
<protein>
    <submittedName>
        <fullName evidence="2">Uncharacterized protein</fullName>
    </submittedName>
</protein>
<dbReference type="KEGG" id="mhib:MHIB_23850"/>
<accession>A0A7I7X518</accession>
<evidence type="ECO:0000313" key="3">
    <source>
        <dbReference type="Proteomes" id="UP000467260"/>
    </source>
</evidence>
<dbReference type="EMBL" id="AP022609">
    <property type="protein sequence ID" value="BBZ23967.1"/>
    <property type="molecule type" value="Genomic_DNA"/>
</dbReference>
<name>A0A7I7X518_9MYCO</name>
<dbReference type="AlphaFoldDB" id="A0A7I7X518"/>
<keyword evidence="3" id="KW-1185">Reference proteome</keyword>
<evidence type="ECO:0000256" key="1">
    <source>
        <dbReference type="SAM" id="MobiDB-lite"/>
    </source>
</evidence>
<organism evidence="2 3">
    <name type="scientific">Mycolicibacter hiberniae</name>
    <dbReference type="NCBI Taxonomy" id="29314"/>
    <lineage>
        <taxon>Bacteria</taxon>
        <taxon>Bacillati</taxon>
        <taxon>Actinomycetota</taxon>
        <taxon>Actinomycetes</taxon>
        <taxon>Mycobacteriales</taxon>
        <taxon>Mycobacteriaceae</taxon>
        <taxon>Mycolicibacter</taxon>
    </lineage>
</organism>
<dbReference type="Proteomes" id="UP000467260">
    <property type="component" value="Chromosome"/>
</dbReference>
<evidence type="ECO:0000313" key="2">
    <source>
        <dbReference type="EMBL" id="BBZ23967.1"/>
    </source>
</evidence>
<proteinExistence type="predicted"/>
<sequence>MKPLYTPPPKHRARRALVSAAGLGLQRGDSGADSGRRPAHLDATDAAAFIDPEHWGADTIVVLESLMGAAASNGRRGSARLTPDEQPGHDAELQVCQFAPKSSPVPSIRIADWDPWRWGIAGARAHHSARSVTAATPMW</sequence>
<reference evidence="2 3" key="1">
    <citation type="journal article" date="2019" name="Emerg. Microbes Infect.">
        <title>Comprehensive subspecies identification of 175 nontuberculous mycobacteria species based on 7547 genomic profiles.</title>
        <authorList>
            <person name="Matsumoto Y."/>
            <person name="Kinjo T."/>
            <person name="Motooka D."/>
            <person name="Nabeya D."/>
            <person name="Jung N."/>
            <person name="Uechi K."/>
            <person name="Horii T."/>
            <person name="Iida T."/>
            <person name="Fujita J."/>
            <person name="Nakamura S."/>
        </authorList>
    </citation>
    <scope>NUCLEOTIDE SEQUENCE [LARGE SCALE GENOMIC DNA]</scope>
    <source>
        <strain evidence="2 3">JCM 13571</strain>
    </source>
</reference>